<dbReference type="InterPro" id="IPR000719">
    <property type="entry name" value="Prot_kinase_dom"/>
</dbReference>
<dbReference type="PANTHER" id="PTHR37542">
    <property type="entry name" value="HELO DOMAIN-CONTAINING PROTEIN-RELATED"/>
    <property type="match status" value="1"/>
</dbReference>
<dbReference type="EMBL" id="ML977138">
    <property type="protein sequence ID" value="KAF1992021.1"/>
    <property type="molecule type" value="Genomic_DNA"/>
</dbReference>
<evidence type="ECO:0000313" key="3">
    <source>
        <dbReference type="Proteomes" id="UP000800041"/>
    </source>
</evidence>
<feature type="domain" description="Protein kinase" evidence="1">
    <location>
        <begin position="1"/>
        <end position="189"/>
    </location>
</feature>
<dbReference type="AlphaFoldDB" id="A0A6G1HFL2"/>
<evidence type="ECO:0000313" key="2">
    <source>
        <dbReference type="EMBL" id="KAF1992021.1"/>
    </source>
</evidence>
<proteinExistence type="predicted"/>
<dbReference type="PROSITE" id="PS50011">
    <property type="entry name" value="PROTEIN_KINASE_DOM"/>
    <property type="match status" value="1"/>
</dbReference>
<dbReference type="OrthoDB" id="1911848at2759"/>
<keyword evidence="3" id="KW-1185">Reference proteome</keyword>
<protein>
    <recommendedName>
        <fullName evidence="1">Protein kinase domain-containing protein</fullName>
    </recommendedName>
</protein>
<name>A0A6G1HFL2_9PEZI</name>
<dbReference type="Proteomes" id="UP000800041">
    <property type="component" value="Unassembled WGS sequence"/>
</dbReference>
<dbReference type="Gene3D" id="1.10.510.10">
    <property type="entry name" value="Transferase(Phosphotransferase) domain 1"/>
    <property type="match status" value="1"/>
</dbReference>
<dbReference type="GO" id="GO:0005524">
    <property type="term" value="F:ATP binding"/>
    <property type="evidence" value="ECO:0007669"/>
    <property type="project" value="InterPro"/>
</dbReference>
<dbReference type="SUPFAM" id="SSF56112">
    <property type="entry name" value="Protein kinase-like (PK-like)"/>
    <property type="match status" value="1"/>
</dbReference>
<feature type="non-terminal residue" evidence="2">
    <location>
        <position position="1"/>
    </location>
</feature>
<dbReference type="PANTHER" id="PTHR37542:SF1">
    <property type="entry name" value="PRION-INHIBITION AND PROPAGATION HELO DOMAIN-CONTAINING PROTEIN"/>
    <property type="match status" value="1"/>
</dbReference>
<organism evidence="2 3">
    <name type="scientific">Aulographum hederae CBS 113979</name>
    <dbReference type="NCBI Taxonomy" id="1176131"/>
    <lineage>
        <taxon>Eukaryota</taxon>
        <taxon>Fungi</taxon>
        <taxon>Dikarya</taxon>
        <taxon>Ascomycota</taxon>
        <taxon>Pezizomycotina</taxon>
        <taxon>Dothideomycetes</taxon>
        <taxon>Pleosporomycetidae</taxon>
        <taxon>Aulographales</taxon>
        <taxon>Aulographaceae</taxon>
    </lineage>
</organism>
<sequence>LLYLHTVNWLHRALRSLSILFFPSSDTDLDIPSPFVTGFDNSRRSLFNEKMNEVPRVSHMEVYRHPDTQNGGPSLPYRKTFDIYSLGIVLAKINFWKPMVFIMKLQDIDRSPKETKAIQERWLVSEPRLVESLRAEAGEKYAGAVETCLKGRDAFGINRRDADTSANTALLIQRTFNAMVVRTLAEIVV</sequence>
<gene>
    <name evidence="2" type="ORF">K402DRAFT_322057</name>
</gene>
<evidence type="ECO:0000259" key="1">
    <source>
        <dbReference type="PROSITE" id="PS50011"/>
    </source>
</evidence>
<accession>A0A6G1HFL2</accession>
<dbReference type="InterPro" id="IPR011009">
    <property type="entry name" value="Kinase-like_dom_sf"/>
</dbReference>
<reference evidence="2" key="1">
    <citation type="journal article" date="2020" name="Stud. Mycol.">
        <title>101 Dothideomycetes genomes: a test case for predicting lifestyles and emergence of pathogens.</title>
        <authorList>
            <person name="Haridas S."/>
            <person name="Albert R."/>
            <person name="Binder M."/>
            <person name="Bloem J."/>
            <person name="Labutti K."/>
            <person name="Salamov A."/>
            <person name="Andreopoulos B."/>
            <person name="Baker S."/>
            <person name="Barry K."/>
            <person name="Bills G."/>
            <person name="Bluhm B."/>
            <person name="Cannon C."/>
            <person name="Castanera R."/>
            <person name="Culley D."/>
            <person name="Daum C."/>
            <person name="Ezra D."/>
            <person name="Gonzalez J."/>
            <person name="Henrissat B."/>
            <person name="Kuo A."/>
            <person name="Liang C."/>
            <person name="Lipzen A."/>
            <person name="Lutzoni F."/>
            <person name="Magnuson J."/>
            <person name="Mondo S."/>
            <person name="Nolan M."/>
            <person name="Ohm R."/>
            <person name="Pangilinan J."/>
            <person name="Park H.-J."/>
            <person name="Ramirez L."/>
            <person name="Alfaro M."/>
            <person name="Sun H."/>
            <person name="Tritt A."/>
            <person name="Yoshinaga Y."/>
            <person name="Zwiers L.-H."/>
            <person name="Turgeon B."/>
            <person name="Goodwin S."/>
            <person name="Spatafora J."/>
            <person name="Crous P."/>
            <person name="Grigoriev I."/>
        </authorList>
    </citation>
    <scope>NUCLEOTIDE SEQUENCE</scope>
    <source>
        <strain evidence="2">CBS 113979</strain>
    </source>
</reference>
<dbReference type="GO" id="GO:0004672">
    <property type="term" value="F:protein kinase activity"/>
    <property type="evidence" value="ECO:0007669"/>
    <property type="project" value="InterPro"/>
</dbReference>